<feature type="signal peptide" evidence="1">
    <location>
        <begin position="1"/>
        <end position="20"/>
    </location>
</feature>
<feature type="chain" id="PRO_5040271350" description="Secreted protein" evidence="1">
    <location>
        <begin position="21"/>
        <end position="104"/>
    </location>
</feature>
<accession>A0A9P9K862</accession>
<sequence>MRRWRFFLLFFLLVVFLVLCRLLEKETRKEPHRLQSYDNGRALFRQNQMHPVDQSVGRCQREWVDDEQDTSWVSALFRLAVVFRSCRDRETVISTINRDGVASR</sequence>
<dbReference type="EMBL" id="JAGTJS010000015">
    <property type="protein sequence ID" value="KAH7247751.1"/>
    <property type="molecule type" value="Genomic_DNA"/>
</dbReference>
<evidence type="ECO:0000256" key="1">
    <source>
        <dbReference type="SAM" id="SignalP"/>
    </source>
</evidence>
<reference evidence="2" key="1">
    <citation type="journal article" date="2021" name="Nat. Commun.">
        <title>Genetic determinants of endophytism in the Arabidopsis root mycobiome.</title>
        <authorList>
            <person name="Mesny F."/>
            <person name="Miyauchi S."/>
            <person name="Thiergart T."/>
            <person name="Pickel B."/>
            <person name="Atanasova L."/>
            <person name="Karlsson M."/>
            <person name="Huettel B."/>
            <person name="Barry K.W."/>
            <person name="Haridas S."/>
            <person name="Chen C."/>
            <person name="Bauer D."/>
            <person name="Andreopoulos W."/>
            <person name="Pangilinan J."/>
            <person name="LaButti K."/>
            <person name="Riley R."/>
            <person name="Lipzen A."/>
            <person name="Clum A."/>
            <person name="Drula E."/>
            <person name="Henrissat B."/>
            <person name="Kohler A."/>
            <person name="Grigoriev I.V."/>
            <person name="Martin F.M."/>
            <person name="Hacquard S."/>
        </authorList>
    </citation>
    <scope>NUCLEOTIDE SEQUENCE</scope>
    <source>
        <strain evidence="2">FSSC 5 MPI-SDFR-AT-0091</strain>
    </source>
</reference>
<evidence type="ECO:0000313" key="2">
    <source>
        <dbReference type="EMBL" id="KAH7247751.1"/>
    </source>
</evidence>
<name>A0A9P9K862_FUSSL</name>
<keyword evidence="1" id="KW-0732">Signal</keyword>
<dbReference type="AlphaFoldDB" id="A0A9P9K862"/>
<evidence type="ECO:0008006" key="4">
    <source>
        <dbReference type="Google" id="ProtNLM"/>
    </source>
</evidence>
<organism evidence="2 3">
    <name type="scientific">Fusarium solani</name>
    <name type="common">Filamentous fungus</name>
    <dbReference type="NCBI Taxonomy" id="169388"/>
    <lineage>
        <taxon>Eukaryota</taxon>
        <taxon>Fungi</taxon>
        <taxon>Dikarya</taxon>
        <taxon>Ascomycota</taxon>
        <taxon>Pezizomycotina</taxon>
        <taxon>Sordariomycetes</taxon>
        <taxon>Hypocreomycetidae</taxon>
        <taxon>Hypocreales</taxon>
        <taxon>Nectriaceae</taxon>
        <taxon>Fusarium</taxon>
        <taxon>Fusarium solani species complex</taxon>
    </lineage>
</organism>
<comment type="caution">
    <text evidence="2">The sequence shown here is derived from an EMBL/GenBank/DDBJ whole genome shotgun (WGS) entry which is preliminary data.</text>
</comment>
<protein>
    <recommendedName>
        <fullName evidence="4">Secreted protein</fullName>
    </recommendedName>
</protein>
<dbReference type="Proteomes" id="UP000736672">
    <property type="component" value="Unassembled WGS sequence"/>
</dbReference>
<proteinExistence type="predicted"/>
<keyword evidence="3" id="KW-1185">Reference proteome</keyword>
<gene>
    <name evidence="2" type="ORF">B0J15DRAFT_64068</name>
</gene>
<evidence type="ECO:0000313" key="3">
    <source>
        <dbReference type="Proteomes" id="UP000736672"/>
    </source>
</evidence>